<keyword evidence="2" id="KW-0813">Transport</keyword>
<dbReference type="InterPro" id="IPR003593">
    <property type="entry name" value="AAA+_ATPase"/>
</dbReference>
<name>A0A7K0DYM8_9NOCA</name>
<dbReference type="EMBL" id="WEGI01000014">
    <property type="protein sequence ID" value="MQY30617.1"/>
    <property type="molecule type" value="Genomic_DNA"/>
</dbReference>
<keyword evidence="4 6" id="KW-0067">ATP-binding</keyword>
<evidence type="ECO:0000313" key="7">
    <source>
        <dbReference type="Proteomes" id="UP000431401"/>
    </source>
</evidence>
<comment type="caution">
    <text evidence="6">The sequence shown here is derived from an EMBL/GenBank/DDBJ whole genome shotgun (WGS) entry which is preliminary data.</text>
</comment>
<organism evidence="6 7">
    <name type="scientific">Nocardia aurantia</name>
    <dbReference type="NCBI Taxonomy" id="2585199"/>
    <lineage>
        <taxon>Bacteria</taxon>
        <taxon>Bacillati</taxon>
        <taxon>Actinomycetota</taxon>
        <taxon>Actinomycetes</taxon>
        <taxon>Mycobacteriales</taxon>
        <taxon>Nocardiaceae</taxon>
        <taxon>Nocardia</taxon>
    </lineage>
</organism>
<dbReference type="PANTHER" id="PTHR43335">
    <property type="entry name" value="ABC TRANSPORTER, ATP-BINDING PROTEIN"/>
    <property type="match status" value="1"/>
</dbReference>
<dbReference type="GO" id="GO:0005524">
    <property type="term" value="F:ATP binding"/>
    <property type="evidence" value="ECO:0007669"/>
    <property type="project" value="UniProtKB-KW"/>
</dbReference>
<dbReference type="AlphaFoldDB" id="A0A7K0DYM8"/>
<dbReference type="SMART" id="SM00382">
    <property type="entry name" value="AAA"/>
    <property type="match status" value="1"/>
</dbReference>
<feature type="domain" description="ABC transporter" evidence="5">
    <location>
        <begin position="3"/>
        <end position="215"/>
    </location>
</feature>
<sequence>MSVRFGDFTALDRVDWRIDHPGVIGLIGLNGAGKTTLIRAVLGLQPVTAGAVRVPIGLGAVGYCPDTPGFEPWLSAREVLEQSMAIGPVRRTGRATIDTALAAVDLERHAHRRAGGFSRGMLQRLGIAAALVRDPEVLILDEPTSALDPEGRAAVLALIRELGGRMTVVFSSHLLADVEDLADRLLVLHRGRAIFTSDTAEFRAGHAAEPTLRIALTSGRIIEAAPERWETVLAEVSARSAEIDDIRIDRPSLTDAFFTAIGEKP</sequence>
<dbReference type="CDD" id="cd03230">
    <property type="entry name" value="ABC_DR_subfamily_A"/>
    <property type="match status" value="1"/>
</dbReference>
<dbReference type="InterPro" id="IPR003439">
    <property type="entry name" value="ABC_transporter-like_ATP-bd"/>
</dbReference>
<evidence type="ECO:0000256" key="4">
    <source>
        <dbReference type="ARBA" id="ARBA00022840"/>
    </source>
</evidence>
<evidence type="ECO:0000256" key="3">
    <source>
        <dbReference type="ARBA" id="ARBA00022741"/>
    </source>
</evidence>
<evidence type="ECO:0000259" key="5">
    <source>
        <dbReference type="PROSITE" id="PS50893"/>
    </source>
</evidence>
<accession>A0A7K0DYM8</accession>
<dbReference type="Proteomes" id="UP000431401">
    <property type="component" value="Unassembled WGS sequence"/>
</dbReference>
<dbReference type="PANTHER" id="PTHR43335:SF11">
    <property type="entry name" value="ABC TRANSPORTER RELATED"/>
    <property type="match status" value="1"/>
</dbReference>
<dbReference type="Pfam" id="PF00005">
    <property type="entry name" value="ABC_tran"/>
    <property type="match status" value="1"/>
</dbReference>
<gene>
    <name evidence="6" type="primary">btuD_23</name>
    <name evidence="6" type="ORF">NRB56_62190</name>
</gene>
<evidence type="ECO:0000313" key="6">
    <source>
        <dbReference type="EMBL" id="MQY30617.1"/>
    </source>
</evidence>
<comment type="similarity">
    <text evidence="1">Belongs to the ABC transporter superfamily.</text>
</comment>
<evidence type="ECO:0000256" key="1">
    <source>
        <dbReference type="ARBA" id="ARBA00005417"/>
    </source>
</evidence>
<dbReference type="Gene3D" id="3.40.50.300">
    <property type="entry name" value="P-loop containing nucleotide triphosphate hydrolases"/>
    <property type="match status" value="1"/>
</dbReference>
<keyword evidence="3" id="KW-0547">Nucleotide-binding</keyword>
<protein>
    <submittedName>
        <fullName evidence="6">Vitamin B12 import ATP-binding protein BtuD</fullName>
    </submittedName>
</protein>
<dbReference type="InterPro" id="IPR027417">
    <property type="entry name" value="P-loop_NTPase"/>
</dbReference>
<keyword evidence="7" id="KW-1185">Reference proteome</keyword>
<dbReference type="PROSITE" id="PS50893">
    <property type="entry name" value="ABC_TRANSPORTER_2"/>
    <property type="match status" value="1"/>
</dbReference>
<dbReference type="GO" id="GO:0016887">
    <property type="term" value="F:ATP hydrolysis activity"/>
    <property type="evidence" value="ECO:0007669"/>
    <property type="project" value="InterPro"/>
</dbReference>
<dbReference type="SUPFAM" id="SSF52540">
    <property type="entry name" value="P-loop containing nucleoside triphosphate hydrolases"/>
    <property type="match status" value="1"/>
</dbReference>
<evidence type="ECO:0000256" key="2">
    <source>
        <dbReference type="ARBA" id="ARBA00022448"/>
    </source>
</evidence>
<proteinExistence type="inferred from homology"/>
<reference evidence="6 7" key="1">
    <citation type="submission" date="2019-10" db="EMBL/GenBank/DDBJ databases">
        <title>Nocardia macrotermitis sp. nov. and Nocardia aurantia sp. nov., isolated from the gut of fungus growing-termite Macrotermes natalensis.</title>
        <authorList>
            <person name="Benndorf R."/>
            <person name="Schwitalla J."/>
            <person name="Martin K."/>
            <person name="De Beer W."/>
            <person name="Kaster A.-K."/>
            <person name="Vollmers J."/>
            <person name="Poulsen M."/>
            <person name="Beemelmanns C."/>
        </authorList>
    </citation>
    <scope>NUCLEOTIDE SEQUENCE [LARGE SCALE GENOMIC DNA]</scope>
    <source>
        <strain evidence="6 7">RB56</strain>
    </source>
</reference>